<organism evidence="8 9">
    <name type="scientific">Halorientalis regularis</name>
    <dbReference type="NCBI Taxonomy" id="660518"/>
    <lineage>
        <taxon>Archaea</taxon>
        <taxon>Methanobacteriati</taxon>
        <taxon>Methanobacteriota</taxon>
        <taxon>Stenosarchaea group</taxon>
        <taxon>Halobacteria</taxon>
        <taxon>Halobacteriales</taxon>
        <taxon>Haloarculaceae</taxon>
        <taxon>Halorientalis</taxon>
    </lineage>
</organism>
<evidence type="ECO:0000256" key="4">
    <source>
        <dbReference type="ARBA" id="ARBA00022691"/>
    </source>
</evidence>
<evidence type="ECO:0000256" key="1">
    <source>
        <dbReference type="ARBA" id="ARBA00011900"/>
    </source>
</evidence>
<comment type="catalytic activity">
    <reaction evidence="5">
        <text>a 2'-deoxyadenosine in DNA + S-adenosyl-L-methionine = an N(6)-methyl-2'-deoxyadenosine in DNA + S-adenosyl-L-homocysteine + H(+)</text>
        <dbReference type="Rhea" id="RHEA:15197"/>
        <dbReference type="Rhea" id="RHEA-COMP:12418"/>
        <dbReference type="Rhea" id="RHEA-COMP:12419"/>
        <dbReference type="ChEBI" id="CHEBI:15378"/>
        <dbReference type="ChEBI" id="CHEBI:57856"/>
        <dbReference type="ChEBI" id="CHEBI:59789"/>
        <dbReference type="ChEBI" id="CHEBI:90615"/>
        <dbReference type="ChEBI" id="CHEBI:90616"/>
        <dbReference type="EC" id="2.1.1.72"/>
    </reaction>
</comment>
<evidence type="ECO:0000313" key="8">
    <source>
        <dbReference type="EMBL" id="SDE86612.1"/>
    </source>
</evidence>
<keyword evidence="9" id="KW-1185">Reference proteome</keyword>
<dbReference type="Gene3D" id="3.40.50.150">
    <property type="entry name" value="Vaccinia Virus protein VP39"/>
    <property type="match status" value="2"/>
</dbReference>
<feature type="compositionally biased region" description="Basic and acidic residues" evidence="6">
    <location>
        <begin position="662"/>
        <end position="672"/>
    </location>
</feature>
<feature type="region of interest" description="Disordered" evidence="6">
    <location>
        <begin position="161"/>
        <end position="182"/>
    </location>
</feature>
<sequence>MSIDTPSTDADEESSSSTRRTGSTTFITTSGGLLTDELVSKLRQRQCGESAVRPETFALPDTEPPEEADLEQEIGDTWDTLRERWDELTMDETLFHMDVSDARQKWILKLFRNLGFEPVFQRENLEVGGIEANLSHKGWPDGDIESYGEMEGRTAPILHTVEPEQKLDEKPEDAPRGAKSPHDTLQEFLNASDEHDWAVVTNGLTLRILRDFYHTYTRGYVEFDLENMFTSRNYGDFRALYRLCHATRFIEPVVAEEEEDDIEPPVEQLYQVALSTGIKVGKDLQSNVVSAIETLGTGLLNQEIREFLQEGGEEEAKEYYQEVLLLVYRLLFLMYAEQRGMMASRDSLYTDEYSITNLREKAETRRSGSDRNTDLWHGLQSTFRLVEKGNDELGVPCYNGMLFDSERLKWVSESECSNDDLLDAVEDLTLIEHEGTRQRISYADLGVEEIGSVYESLLEFTPRLATEVIELEDRTVSRGEFYLDDRGTERKETGSYYTDPGLVQELVQSALKPVVEDRLENATTTAEKEDALLDVSVCDPASGSGAFLIAANNFLAQRLAQIRSKNDYPPEDQIREARRDVLQHCIYAVDLNPMAVELAKVSLWINSAVEDKPLNFLDHHIKCGNSLIGTNSELLEREFPVDAYETSSGRDWHVGNEIRKRVRSENKERSKGSSESSLQQWGAGKEEYVDIAEQLDAIEEEDTEDIEKKKQLYDDLRQSEGFQQEMLAYDIWTAAFYWPMDDSVKEYPTPSTIEKIRRNPDPKDEALENLISRATEISENQLFFHWELEFPEVFKGGSDGFDSIIGNPPWEKPKLAQKEWFSGRNDEIASSDSKSDRERLIDELEGKNPELYQKWEKAQRRTDQTLKFLRESGRYSLSGQGDLNTYPIFTELASEYLVESKGRVGLVVKTGIATDYHTRNLFAHYVENDRIASLFDFENTKGLFTDVERNERFCLLTLTGPDLQAGGGKFSFHNQTVDQVRDDNKVYKLTPYDLEQINPNTKSCPTFKNKRTRDIVVKLYRNHPVLINDQREENPWGVKYHYIYHMSNDSGLFSDNKLENLRQEGYKLEQGNILECQDGKYLPLYEGKLINQFDHRFGTFEGVPPEQRFNRKAETRKLTAEDKTDPDVEPLPRYWVAEEDFNDRKDELEWDEGWIFAFRNVARSHTDFRTSIGTITPFYPHGHSAPVLTFESDQPAKIAVQFTTLFTSFSFDFALRQSIGGANFTLYILKQLPIPTPSEIAEKEVETKTGSESLDNFLIERGLDLLWTSRSLDPLGNKFDLRDQPNEWSENERRELRAELEAAIAHLYGLNKDEFEYILDDFDILREQEREEYGFFRSKEECLREFEQMNVV</sequence>
<dbReference type="Proteomes" id="UP000199076">
    <property type="component" value="Unassembled WGS sequence"/>
</dbReference>
<dbReference type="InterPro" id="IPR029063">
    <property type="entry name" value="SAM-dependent_MTases_sf"/>
</dbReference>
<dbReference type="Pfam" id="PF07669">
    <property type="entry name" value="Eco57I"/>
    <property type="match status" value="1"/>
</dbReference>
<feature type="compositionally biased region" description="Low complexity" evidence="6">
    <location>
        <begin position="15"/>
        <end position="28"/>
    </location>
</feature>
<dbReference type="EMBL" id="FNBK01000002">
    <property type="protein sequence ID" value="SDE86612.1"/>
    <property type="molecule type" value="Genomic_DNA"/>
</dbReference>
<keyword evidence="2 8" id="KW-0489">Methyltransferase</keyword>
<dbReference type="PANTHER" id="PTHR33841:SF1">
    <property type="entry name" value="DNA METHYLTRANSFERASE A"/>
    <property type="match status" value="1"/>
</dbReference>
<dbReference type="OrthoDB" id="45790at2157"/>
<dbReference type="GO" id="GO:0009007">
    <property type="term" value="F:site-specific DNA-methyltransferase (adenine-specific) activity"/>
    <property type="evidence" value="ECO:0007669"/>
    <property type="project" value="UniProtKB-EC"/>
</dbReference>
<feature type="region of interest" description="Disordered" evidence="6">
    <location>
        <begin position="1"/>
        <end position="28"/>
    </location>
</feature>
<feature type="domain" description="Type II methyltransferase M.TaqI-like" evidence="7">
    <location>
        <begin position="584"/>
        <end position="819"/>
    </location>
</feature>
<evidence type="ECO:0000313" key="9">
    <source>
        <dbReference type="Proteomes" id="UP000199076"/>
    </source>
</evidence>
<dbReference type="PRINTS" id="PR00507">
    <property type="entry name" value="N12N6MTFRASE"/>
</dbReference>
<dbReference type="InterPro" id="IPR050953">
    <property type="entry name" value="N4_N6_ade-DNA_methylase"/>
</dbReference>
<feature type="region of interest" description="Disordered" evidence="6">
    <location>
        <begin position="49"/>
        <end position="70"/>
    </location>
</feature>
<keyword evidence="4" id="KW-0949">S-adenosyl-L-methionine</keyword>
<keyword evidence="3" id="KW-0808">Transferase</keyword>
<dbReference type="EC" id="2.1.1.72" evidence="1"/>
<name>A0A1G7GEP6_9EURY</name>
<accession>A0A1G7GEP6</accession>
<evidence type="ECO:0000256" key="6">
    <source>
        <dbReference type="SAM" id="MobiDB-lite"/>
    </source>
</evidence>
<evidence type="ECO:0000256" key="5">
    <source>
        <dbReference type="ARBA" id="ARBA00047942"/>
    </source>
</evidence>
<evidence type="ECO:0000256" key="2">
    <source>
        <dbReference type="ARBA" id="ARBA00022603"/>
    </source>
</evidence>
<evidence type="ECO:0000256" key="3">
    <source>
        <dbReference type="ARBA" id="ARBA00022679"/>
    </source>
</evidence>
<protein>
    <recommendedName>
        <fullName evidence="1">site-specific DNA-methyltransferase (adenine-specific)</fullName>
        <ecNumber evidence="1">2.1.1.72</ecNumber>
    </recommendedName>
</protein>
<feature type="region of interest" description="Disordered" evidence="6">
    <location>
        <begin position="662"/>
        <end position="682"/>
    </location>
</feature>
<dbReference type="SUPFAM" id="SSF53335">
    <property type="entry name" value="S-adenosyl-L-methionine-dependent methyltransferases"/>
    <property type="match status" value="1"/>
</dbReference>
<dbReference type="InterPro" id="IPR011639">
    <property type="entry name" value="MethylTrfase_TaqI-like_dom"/>
</dbReference>
<dbReference type="GO" id="GO:0032259">
    <property type="term" value="P:methylation"/>
    <property type="evidence" value="ECO:0007669"/>
    <property type="project" value="UniProtKB-KW"/>
</dbReference>
<proteinExistence type="predicted"/>
<evidence type="ECO:0000259" key="7">
    <source>
        <dbReference type="Pfam" id="PF07669"/>
    </source>
</evidence>
<dbReference type="GO" id="GO:0006304">
    <property type="term" value="P:DNA modification"/>
    <property type="evidence" value="ECO:0007669"/>
    <property type="project" value="InterPro"/>
</dbReference>
<gene>
    <name evidence="8" type="ORF">SAMN05216218_1029</name>
</gene>
<dbReference type="PANTHER" id="PTHR33841">
    <property type="entry name" value="DNA METHYLTRANSFERASE YEEA-RELATED"/>
    <property type="match status" value="1"/>
</dbReference>
<dbReference type="RefSeq" id="WP_092687533.1">
    <property type="nucleotide sequence ID" value="NZ_FNBK01000002.1"/>
</dbReference>
<reference evidence="9" key="1">
    <citation type="submission" date="2016-10" db="EMBL/GenBank/DDBJ databases">
        <authorList>
            <person name="Varghese N."/>
            <person name="Submissions S."/>
        </authorList>
    </citation>
    <scope>NUCLEOTIDE SEQUENCE [LARGE SCALE GENOMIC DNA]</scope>
    <source>
        <strain evidence="9">IBRC-M 10760</strain>
    </source>
</reference>
<dbReference type="STRING" id="660518.SAMN05216218_1029"/>